<protein>
    <submittedName>
        <fullName evidence="1">Uncharacterized protein</fullName>
    </submittedName>
</protein>
<accession>A0A929WYZ1</accession>
<reference evidence="1" key="1">
    <citation type="submission" date="2020-04" db="EMBL/GenBank/DDBJ databases">
        <title>Deep metagenomics examines the oral microbiome during advanced dental caries in children, revealing novel taxa and co-occurrences with host molecules.</title>
        <authorList>
            <person name="Baker J.L."/>
            <person name="Morton J.T."/>
            <person name="Dinis M."/>
            <person name="Alvarez R."/>
            <person name="Tran N.C."/>
            <person name="Knight R."/>
            <person name="Edlund A."/>
        </authorList>
    </citation>
    <scope>NUCLEOTIDE SEQUENCE</scope>
    <source>
        <strain evidence="1">JCVI_34_bin.1</strain>
    </source>
</reference>
<organism evidence="1 2">
    <name type="scientific">Alloprevotella tannerae</name>
    <dbReference type="NCBI Taxonomy" id="76122"/>
    <lineage>
        <taxon>Bacteria</taxon>
        <taxon>Pseudomonadati</taxon>
        <taxon>Bacteroidota</taxon>
        <taxon>Bacteroidia</taxon>
        <taxon>Bacteroidales</taxon>
        <taxon>Prevotellaceae</taxon>
        <taxon>Alloprevotella</taxon>
    </lineage>
</organism>
<dbReference type="EMBL" id="JABZGR010000001">
    <property type="protein sequence ID" value="MBF0969533.1"/>
    <property type="molecule type" value="Genomic_DNA"/>
</dbReference>
<dbReference type="Proteomes" id="UP000704068">
    <property type="component" value="Unassembled WGS sequence"/>
</dbReference>
<comment type="caution">
    <text evidence="1">The sequence shown here is derived from an EMBL/GenBank/DDBJ whole genome shotgun (WGS) entry which is preliminary data.</text>
</comment>
<dbReference type="AlphaFoldDB" id="A0A929WYZ1"/>
<evidence type="ECO:0000313" key="1">
    <source>
        <dbReference type="EMBL" id="MBF0969533.1"/>
    </source>
</evidence>
<gene>
    <name evidence="1" type="ORF">HXK21_00615</name>
</gene>
<name>A0A929WYZ1_9BACT</name>
<proteinExistence type="predicted"/>
<dbReference type="RefSeq" id="WP_303762511.1">
    <property type="nucleotide sequence ID" value="NZ_JABZGR010000001.1"/>
</dbReference>
<sequence>MKRVILSCFVGTAKEFEKIYVSKFKFYLGYEPEYDSVACAVYVEDEDEDFAIRALKEDCVGNLNGVVRVEDVERIELNGLKLEIRADYYSYEILNREKDEMVGAFFSKDRYTLDEALEEYFEDFVN</sequence>
<evidence type="ECO:0000313" key="2">
    <source>
        <dbReference type="Proteomes" id="UP000704068"/>
    </source>
</evidence>